<dbReference type="RefSeq" id="WP_095370375.1">
    <property type="nucleotide sequence ID" value="NZ_CP022983.1"/>
</dbReference>
<evidence type="ECO:0000313" key="3">
    <source>
        <dbReference type="EMBL" id="ASV66800.1"/>
    </source>
</evidence>
<dbReference type="EMBL" id="CP022983">
    <property type="protein sequence ID" value="ASV66800.1"/>
    <property type="molecule type" value="Genomic_DNA"/>
</dbReference>
<reference evidence="3 4" key="1">
    <citation type="submission" date="2017-08" db="EMBL/GenBank/DDBJ databases">
        <title>Complete Genome Sequence of Bacillus kochii Oregon-R-modENCODE STRAIN BDGP4, isolated from Drosophila melanogaster gut.</title>
        <authorList>
            <person name="Wan K.H."/>
            <person name="Yu C."/>
            <person name="Park S."/>
            <person name="Hammonds A.S."/>
            <person name="Booth B.W."/>
            <person name="Celniker S.E."/>
        </authorList>
    </citation>
    <scope>NUCLEOTIDE SEQUENCE [LARGE SCALE GENOMIC DNA]</scope>
    <source>
        <strain evidence="3 4">BDGP4</strain>
    </source>
</reference>
<dbReference type="AlphaFoldDB" id="A0A248TFB1"/>
<feature type="transmembrane region" description="Helical" evidence="2">
    <location>
        <begin position="6"/>
        <end position="25"/>
    </location>
</feature>
<name>A0A248TFB1_9BACI</name>
<gene>
    <name evidence="3" type="ORF">CKF48_05365</name>
</gene>
<keyword evidence="2" id="KW-0812">Transmembrane</keyword>
<proteinExistence type="predicted"/>
<dbReference type="Proteomes" id="UP000215137">
    <property type="component" value="Chromosome"/>
</dbReference>
<dbReference type="KEGG" id="bko:CKF48_05365"/>
<evidence type="ECO:0000256" key="2">
    <source>
        <dbReference type="SAM" id="Phobius"/>
    </source>
</evidence>
<keyword evidence="4" id="KW-1185">Reference proteome</keyword>
<protein>
    <recommendedName>
        <fullName evidence="5">DUF4083 domain-containing protein</fullName>
    </recommendedName>
</protein>
<evidence type="ECO:0000313" key="4">
    <source>
        <dbReference type="Proteomes" id="UP000215137"/>
    </source>
</evidence>
<feature type="coiled-coil region" evidence="1">
    <location>
        <begin position="40"/>
        <end position="67"/>
    </location>
</feature>
<keyword evidence="2" id="KW-1133">Transmembrane helix</keyword>
<keyword evidence="1" id="KW-0175">Coiled coil</keyword>
<accession>A0A248TFB1</accession>
<keyword evidence="2" id="KW-0472">Membrane</keyword>
<evidence type="ECO:0000256" key="1">
    <source>
        <dbReference type="SAM" id="Coils"/>
    </source>
</evidence>
<evidence type="ECO:0008006" key="5">
    <source>
        <dbReference type="Google" id="ProtNLM"/>
    </source>
</evidence>
<sequence length="68" mass="8194">MENIIPIAIIFLVFGISLYMVYWGISQLYRLFFQPKVQDQQKLLTEIAELKEMVRSIEREMKQQNIEK</sequence>
<organism evidence="3 4">
    <name type="scientific">Cytobacillus kochii</name>
    <dbReference type="NCBI Taxonomy" id="859143"/>
    <lineage>
        <taxon>Bacteria</taxon>
        <taxon>Bacillati</taxon>
        <taxon>Bacillota</taxon>
        <taxon>Bacilli</taxon>
        <taxon>Bacillales</taxon>
        <taxon>Bacillaceae</taxon>
        <taxon>Cytobacillus</taxon>
    </lineage>
</organism>